<dbReference type="GO" id="GO:0005737">
    <property type="term" value="C:cytoplasm"/>
    <property type="evidence" value="ECO:0007669"/>
    <property type="project" value="UniProtKB-SubCell"/>
</dbReference>
<name>A0AAE3XJ34_9BACT</name>
<dbReference type="InterPro" id="IPR020825">
    <property type="entry name" value="Phe-tRNA_synthase-like_B3/B4"/>
</dbReference>
<sequence length="443" mass="50986">MLKEFQAFIKQENLVVEEGKVLLAVSGGMDSVVMLDLFAKSGYSFGIAHCNFGLRGEESDADELFVQKLAKKYKAKVYVNHFDTEAYAEEEKISIEMAARSLRYEWFESLLDSEGYDCLATAHHNNDTLETILFNLAKGTGIAGLHGIKTKAGRTIRPMMFTDRESIMDYTAEKQLIWREDSSNQDNKYRRNLIRNEIVPVLKEINPDLENTIQNTVKRVSAVENIYMAYVNDLKEKTFKTVDGHIFIDKNLIEQESESIVLLNELLKPYGFNLSQAEEILSSRDSNASGKVFHSPTYTLNLDRDQYVLSRKNLSQFQDIYVEEDDSVVEFAESKLVLEKKKAEGYKIKTNPKLGAFDYDKLKFPLKLRKWKAGDWFVPLGMNKKKKLSDFMIDQKIPLNLKKDIFVLTSGNSIVWIVGQRVDNRFKITESTENVLEFKFEKQ</sequence>
<dbReference type="InterPro" id="IPR011063">
    <property type="entry name" value="TilS/TtcA_N"/>
</dbReference>
<reference evidence="10" key="1">
    <citation type="submission" date="2023-07" db="EMBL/GenBank/DDBJ databases">
        <title>Genomic Encyclopedia of Type Strains, Phase IV (KMG-IV): sequencing the most valuable type-strain genomes for metagenomic binning, comparative biology and taxonomic classification.</title>
        <authorList>
            <person name="Goeker M."/>
        </authorList>
    </citation>
    <scope>NUCLEOTIDE SEQUENCE</scope>
    <source>
        <strain evidence="10">DSM 26174</strain>
    </source>
</reference>
<dbReference type="NCBIfam" id="TIGR02432">
    <property type="entry name" value="lysidine_TilS_N"/>
    <property type="match status" value="1"/>
</dbReference>
<feature type="binding site" evidence="8">
    <location>
        <begin position="26"/>
        <end position="31"/>
    </location>
    <ligand>
        <name>ATP</name>
        <dbReference type="ChEBI" id="CHEBI:30616"/>
    </ligand>
</feature>
<comment type="catalytic activity">
    <reaction evidence="7 8">
        <text>cytidine(34) in tRNA(Ile2) + L-lysine + ATP = lysidine(34) in tRNA(Ile2) + AMP + diphosphate + H(+)</text>
        <dbReference type="Rhea" id="RHEA:43744"/>
        <dbReference type="Rhea" id="RHEA-COMP:10625"/>
        <dbReference type="Rhea" id="RHEA-COMP:10670"/>
        <dbReference type="ChEBI" id="CHEBI:15378"/>
        <dbReference type="ChEBI" id="CHEBI:30616"/>
        <dbReference type="ChEBI" id="CHEBI:32551"/>
        <dbReference type="ChEBI" id="CHEBI:33019"/>
        <dbReference type="ChEBI" id="CHEBI:82748"/>
        <dbReference type="ChEBI" id="CHEBI:83665"/>
        <dbReference type="ChEBI" id="CHEBI:456215"/>
        <dbReference type="EC" id="6.3.4.19"/>
    </reaction>
</comment>
<dbReference type="Pfam" id="PF11734">
    <property type="entry name" value="TilS_C"/>
    <property type="match status" value="1"/>
</dbReference>
<evidence type="ECO:0000256" key="4">
    <source>
        <dbReference type="ARBA" id="ARBA00022694"/>
    </source>
</evidence>
<dbReference type="InterPro" id="IPR012795">
    <property type="entry name" value="tRNA_Ile_lys_synt_N"/>
</dbReference>
<evidence type="ECO:0000256" key="5">
    <source>
        <dbReference type="ARBA" id="ARBA00022741"/>
    </source>
</evidence>
<dbReference type="HAMAP" id="MF_01161">
    <property type="entry name" value="tRNA_Ile_lys_synt"/>
    <property type="match status" value="1"/>
</dbReference>
<keyword evidence="3 8" id="KW-0436">Ligase</keyword>
<keyword evidence="6 8" id="KW-0067">ATP-binding</keyword>
<protein>
    <recommendedName>
        <fullName evidence="8">tRNA(Ile)-lysidine synthase</fullName>
        <ecNumber evidence="8">6.3.4.19</ecNumber>
    </recommendedName>
    <alternativeName>
        <fullName evidence="8">tRNA(Ile)-2-lysyl-cytidine synthase</fullName>
    </alternativeName>
    <alternativeName>
        <fullName evidence="8">tRNA(Ile)-lysidine synthetase</fullName>
    </alternativeName>
</protein>
<dbReference type="SUPFAM" id="SSF52402">
    <property type="entry name" value="Adenine nucleotide alpha hydrolases-like"/>
    <property type="match status" value="1"/>
</dbReference>
<dbReference type="GO" id="GO:0006400">
    <property type="term" value="P:tRNA modification"/>
    <property type="evidence" value="ECO:0007669"/>
    <property type="project" value="UniProtKB-UniRule"/>
</dbReference>
<dbReference type="Gene3D" id="3.50.40.10">
    <property type="entry name" value="Phenylalanyl-trna Synthetase, Chain B, domain 3"/>
    <property type="match status" value="1"/>
</dbReference>
<keyword evidence="11" id="KW-1185">Reference proteome</keyword>
<dbReference type="RefSeq" id="WP_309937130.1">
    <property type="nucleotide sequence ID" value="NZ_AP025305.1"/>
</dbReference>
<evidence type="ECO:0000256" key="7">
    <source>
        <dbReference type="ARBA" id="ARBA00048539"/>
    </source>
</evidence>
<dbReference type="NCBIfam" id="TIGR02433">
    <property type="entry name" value="lysidine_TilS_C"/>
    <property type="match status" value="1"/>
</dbReference>
<evidence type="ECO:0000256" key="2">
    <source>
        <dbReference type="ARBA" id="ARBA00022490"/>
    </source>
</evidence>
<comment type="domain">
    <text evidence="8">The N-terminal region contains the highly conserved SGGXDS motif, predicted to be a P-loop motif involved in ATP binding.</text>
</comment>
<feature type="domain" description="Lysidine-tRNA(Ile) synthetase C-terminal" evidence="9">
    <location>
        <begin position="366"/>
        <end position="438"/>
    </location>
</feature>
<keyword evidence="4 8" id="KW-0819">tRNA processing</keyword>
<evidence type="ECO:0000259" key="9">
    <source>
        <dbReference type="SMART" id="SM00977"/>
    </source>
</evidence>
<gene>
    <name evidence="8" type="primary">tilS</name>
    <name evidence="10" type="ORF">HNQ88_000639</name>
</gene>
<dbReference type="SUPFAM" id="SSF56037">
    <property type="entry name" value="PheT/TilS domain"/>
    <property type="match status" value="1"/>
</dbReference>
<dbReference type="InterPro" id="IPR012094">
    <property type="entry name" value="tRNA_Ile_lys_synt"/>
</dbReference>
<dbReference type="Proteomes" id="UP001185092">
    <property type="component" value="Unassembled WGS sequence"/>
</dbReference>
<comment type="function">
    <text evidence="8">Ligates lysine onto the cytidine present at position 34 of the AUA codon-specific tRNA(Ile) that contains the anticodon CAU, in an ATP-dependent manner. Cytidine is converted to lysidine, thus changing the amino acid specificity of the tRNA from methionine to isoleucine.</text>
</comment>
<keyword evidence="5 8" id="KW-0547">Nucleotide-binding</keyword>
<dbReference type="EMBL" id="JAVDQD010000001">
    <property type="protein sequence ID" value="MDR6237663.1"/>
    <property type="molecule type" value="Genomic_DNA"/>
</dbReference>
<organism evidence="10 11">
    <name type="scientific">Aureibacter tunicatorum</name>
    <dbReference type="NCBI Taxonomy" id="866807"/>
    <lineage>
        <taxon>Bacteria</taxon>
        <taxon>Pseudomonadati</taxon>
        <taxon>Bacteroidota</taxon>
        <taxon>Cytophagia</taxon>
        <taxon>Cytophagales</taxon>
        <taxon>Persicobacteraceae</taxon>
        <taxon>Aureibacter</taxon>
    </lineage>
</organism>
<dbReference type="EC" id="6.3.4.19" evidence="8"/>
<accession>A0AAE3XJ34</accession>
<evidence type="ECO:0000256" key="1">
    <source>
        <dbReference type="ARBA" id="ARBA00004496"/>
    </source>
</evidence>
<dbReference type="InterPro" id="IPR012796">
    <property type="entry name" value="Lysidine-tRNA-synth_C"/>
</dbReference>
<dbReference type="PANTHER" id="PTHR43033:SF1">
    <property type="entry name" value="TRNA(ILE)-LYSIDINE SYNTHASE-RELATED"/>
    <property type="match status" value="1"/>
</dbReference>
<keyword evidence="2 8" id="KW-0963">Cytoplasm</keyword>
<dbReference type="PANTHER" id="PTHR43033">
    <property type="entry name" value="TRNA(ILE)-LYSIDINE SYNTHASE-RELATED"/>
    <property type="match status" value="1"/>
</dbReference>
<evidence type="ECO:0000256" key="8">
    <source>
        <dbReference type="HAMAP-Rule" id="MF_01161"/>
    </source>
</evidence>
<evidence type="ECO:0000313" key="11">
    <source>
        <dbReference type="Proteomes" id="UP001185092"/>
    </source>
</evidence>
<dbReference type="GO" id="GO:0005524">
    <property type="term" value="F:ATP binding"/>
    <property type="evidence" value="ECO:0007669"/>
    <property type="project" value="UniProtKB-UniRule"/>
</dbReference>
<comment type="caution">
    <text evidence="10">The sequence shown here is derived from an EMBL/GenBank/DDBJ whole genome shotgun (WGS) entry which is preliminary data.</text>
</comment>
<comment type="similarity">
    <text evidence="8">Belongs to the tRNA(Ile)-lysidine synthase family.</text>
</comment>
<dbReference type="InterPro" id="IPR014729">
    <property type="entry name" value="Rossmann-like_a/b/a_fold"/>
</dbReference>
<evidence type="ECO:0000256" key="3">
    <source>
        <dbReference type="ARBA" id="ARBA00022598"/>
    </source>
</evidence>
<evidence type="ECO:0000313" key="10">
    <source>
        <dbReference type="EMBL" id="MDR6237663.1"/>
    </source>
</evidence>
<dbReference type="SMART" id="SM00977">
    <property type="entry name" value="TilS_C"/>
    <property type="match status" value="1"/>
</dbReference>
<dbReference type="AlphaFoldDB" id="A0AAE3XJ34"/>
<dbReference type="Gene3D" id="3.40.50.620">
    <property type="entry name" value="HUPs"/>
    <property type="match status" value="1"/>
</dbReference>
<evidence type="ECO:0000256" key="6">
    <source>
        <dbReference type="ARBA" id="ARBA00022840"/>
    </source>
</evidence>
<comment type="subcellular location">
    <subcellularLocation>
        <location evidence="1 8">Cytoplasm</location>
    </subcellularLocation>
</comment>
<dbReference type="Pfam" id="PF01171">
    <property type="entry name" value="ATP_bind_3"/>
    <property type="match status" value="1"/>
</dbReference>
<dbReference type="CDD" id="cd01992">
    <property type="entry name" value="TilS_N"/>
    <property type="match status" value="1"/>
</dbReference>
<dbReference type="GO" id="GO:0032267">
    <property type="term" value="F:tRNA(Ile)-lysidine synthase activity"/>
    <property type="evidence" value="ECO:0007669"/>
    <property type="project" value="UniProtKB-EC"/>
</dbReference>
<proteinExistence type="inferred from homology"/>